<evidence type="ECO:0000256" key="5">
    <source>
        <dbReference type="ARBA" id="ARBA00022989"/>
    </source>
</evidence>
<comment type="subcellular location">
    <subcellularLocation>
        <location evidence="1">Cell membrane</location>
        <topology evidence="1">Multi-pass membrane protein</topology>
    </subcellularLocation>
</comment>
<evidence type="ECO:0000256" key="2">
    <source>
        <dbReference type="ARBA" id="ARBA00005801"/>
    </source>
</evidence>
<evidence type="ECO:0000313" key="11">
    <source>
        <dbReference type="Proteomes" id="UP000094652"/>
    </source>
</evidence>
<dbReference type="InterPro" id="IPR000045">
    <property type="entry name" value="Prepilin_IV_endopep_pep"/>
</dbReference>
<dbReference type="Pfam" id="PF01478">
    <property type="entry name" value="Peptidase_A24"/>
    <property type="match status" value="1"/>
</dbReference>
<name>A0A1D7XMQ9_9CLOT</name>
<feature type="transmembrane region" description="Helical" evidence="7">
    <location>
        <begin position="81"/>
        <end position="100"/>
    </location>
</feature>
<comment type="similarity">
    <text evidence="2">Belongs to the peptidase A24 family.</text>
</comment>
<sequence length="252" mass="27845">MDYLLVIIIGLVIGSFLNVCIYRIPLEQSICYPPSHCGNCNHKLNSIDLVPVLSYLFLKGKCRYCNEGISIRYPLIEILNAILYLIIFCNYGLTFEFFKYTLLSSLLIVIGMIDYQTQDIYTSTIMFGIIVGIIFMTLDFFINKGSISNYILGAIIGFLALAIIVIITKGMGIGDAEITLVCGLFLGIKGVIFTLFLGIIIGGIVAIIILILKLKNAKDAMAFGPCLSIAALMYILWGDSIINFYLNLVGII</sequence>
<keyword evidence="11" id="KW-1185">Reference proteome</keyword>
<evidence type="ECO:0000259" key="9">
    <source>
        <dbReference type="Pfam" id="PF06750"/>
    </source>
</evidence>
<evidence type="ECO:0000259" key="8">
    <source>
        <dbReference type="Pfam" id="PF01478"/>
    </source>
</evidence>
<feature type="transmembrane region" description="Helical" evidence="7">
    <location>
        <begin position="6"/>
        <end position="24"/>
    </location>
</feature>
<dbReference type="InterPro" id="IPR050882">
    <property type="entry name" value="Prepilin_peptidase/N-MTase"/>
</dbReference>
<dbReference type="OrthoDB" id="9789291at2"/>
<accession>A0A1D7XMQ9</accession>
<feature type="transmembrane region" description="Helical" evidence="7">
    <location>
        <begin position="191"/>
        <end position="212"/>
    </location>
</feature>
<dbReference type="STRING" id="394958.BGI42_13170"/>
<evidence type="ECO:0000256" key="7">
    <source>
        <dbReference type="SAM" id="Phobius"/>
    </source>
</evidence>
<dbReference type="GO" id="GO:0006465">
    <property type="term" value="P:signal peptide processing"/>
    <property type="evidence" value="ECO:0007669"/>
    <property type="project" value="TreeGrafter"/>
</dbReference>
<feature type="transmembrane region" description="Helical" evidence="7">
    <location>
        <begin position="219"/>
        <end position="237"/>
    </location>
</feature>
<keyword evidence="6 7" id="KW-0472">Membrane</keyword>
<dbReference type="PANTHER" id="PTHR30487:SF0">
    <property type="entry name" value="PREPILIN LEADER PEPTIDASE_N-METHYLTRANSFERASE-RELATED"/>
    <property type="match status" value="1"/>
</dbReference>
<evidence type="ECO:0000313" key="10">
    <source>
        <dbReference type="EMBL" id="AOR24631.1"/>
    </source>
</evidence>
<dbReference type="RefSeq" id="WP_069680757.1">
    <property type="nucleotide sequence ID" value="NZ_CP017253.2"/>
</dbReference>
<feature type="transmembrane region" description="Helical" evidence="7">
    <location>
        <begin position="150"/>
        <end position="171"/>
    </location>
</feature>
<dbReference type="GO" id="GO:0005886">
    <property type="term" value="C:plasma membrane"/>
    <property type="evidence" value="ECO:0007669"/>
    <property type="project" value="UniProtKB-SubCell"/>
</dbReference>
<keyword evidence="4 7" id="KW-0812">Transmembrane</keyword>
<dbReference type="PANTHER" id="PTHR30487">
    <property type="entry name" value="TYPE 4 PREPILIN-LIKE PROTEINS LEADER PEPTIDE-PROCESSING ENZYME"/>
    <property type="match status" value="1"/>
</dbReference>
<dbReference type="AlphaFoldDB" id="A0A1D7XMQ9"/>
<evidence type="ECO:0000256" key="1">
    <source>
        <dbReference type="ARBA" id="ARBA00004651"/>
    </source>
</evidence>
<protein>
    <submittedName>
        <fullName evidence="10">Prepilin peptidase</fullName>
    </submittedName>
</protein>
<dbReference type="EMBL" id="CP017253">
    <property type="protein sequence ID" value="AOR24631.1"/>
    <property type="molecule type" value="Genomic_DNA"/>
</dbReference>
<organism evidence="10 11">
    <name type="scientific">Clostridium taeniosporum</name>
    <dbReference type="NCBI Taxonomy" id="394958"/>
    <lineage>
        <taxon>Bacteria</taxon>
        <taxon>Bacillati</taxon>
        <taxon>Bacillota</taxon>
        <taxon>Clostridia</taxon>
        <taxon>Eubacteriales</taxon>
        <taxon>Clostridiaceae</taxon>
        <taxon>Clostridium</taxon>
    </lineage>
</organism>
<keyword evidence="5 7" id="KW-1133">Transmembrane helix</keyword>
<gene>
    <name evidence="10" type="ORF">BGI42_13170</name>
</gene>
<evidence type="ECO:0000256" key="4">
    <source>
        <dbReference type="ARBA" id="ARBA00022692"/>
    </source>
</evidence>
<proteinExistence type="inferred from homology"/>
<feature type="domain" description="Prepilin peptidase A24 N-terminal" evidence="9">
    <location>
        <begin position="8"/>
        <end position="90"/>
    </location>
</feature>
<evidence type="ECO:0000256" key="6">
    <source>
        <dbReference type="ARBA" id="ARBA00023136"/>
    </source>
</evidence>
<evidence type="ECO:0000256" key="3">
    <source>
        <dbReference type="ARBA" id="ARBA00022475"/>
    </source>
</evidence>
<dbReference type="Pfam" id="PF06750">
    <property type="entry name" value="A24_N_bact"/>
    <property type="match status" value="1"/>
</dbReference>
<feature type="domain" description="Prepilin type IV endopeptidase peptidase" evidence="8">
    <location>
        <begin position="102"/>
        <end position="207"/>
    </location>
</feature>
<keyword evidence="3" id="KW-1003">Cell membrane</keyword>
<reference evidence="11" key="1">
    <citation type="submission" date="2016-09" db="EMBL/GenBank/DDBJ databases">
        <title>Genomics of Clostridium taeniosporum, an organism which forms endospores with ribbon-like appendages.</title>
        <authorList>
            <person name="Walker J.R."/>
        </authorList>
    </citation>
    <scope>NUCLEOTIDE SEQUENCE [LARGE SCALE GENOMIC DNA]</scope>
    <source>
        <strain evidence="11">1/k</strain>
    </source>
</reference>
<dbReference type="KEGG" id="ctae:BGI42_13170"/>
<dbReference type="Proteomes" id="UP000094652">
    <property type="component" value="Chromosome"/>
</dbReference>
<dbReference type="GO" id="GO:0004190">
    <property type="term" value="F:aspartic-type endopeptidase activity"/>
    <property type="evidence" value="ECO:0007669"/>
    <property type="project" value="InterPro"/>
</dbReference>
<dbReference type="InterPro" id="IPR010627">
    <property type="entry name" value="Prepilin_pept_A24_N"/>
</dbReference>
<feature type="transmembrane region" description="Helical" evidence="7">
    <location>
        <begin position="120"/>
        <end position="138"/>
    </location>
</feature>
<dbReference type="Gene3D" id="1.20.120.1220">
    <property type="match status" value="1"/>
</dbReference>